<dbReference type="OrthoDB" id="600819at2759"/>
<dbReference type="InterPro" id="IPR001810">
    <property type="entry name" value="F-box_dom"/>
</dbReference>
<evidence type="ECO:0000259" key="2">
    <source>
        <dbReference type="Pfam" id="PF00646"/>
    </source>
</evidence>
<evidence type="ECO:0000256" key="1">
    <source>
        <dbReference type="SAM" id="MobiDB-lite"/>
    </source>
</evidence>
<feature type="compositionally biased region" description="Polar residues" evidence="1">
    <location>
        <begin position="26"/>
        <end position="35"/>
    </location>
</feature>
<feature type="region of interest" description="Disordered" evidence="1">
    <location>
        <begin position="633"/>
        <end position="672"/>
    </location>
</feature>
<dbReference type="Gene3D" id="3.40.50.1820">
    <property type="entry name" value="alpha/beta hydrolase"/>
    <property type="match status" value="1"/>
</dbReference>
<feature type="region of interest" description="Disordered" evidence="1">
    <location>
        <begin position="1"/>
        <end position="40"/>
    </location>
</feature>
<dbReference type="Pfam" id="PF00646">
    <property type="entry name" value="F-box"/>
    <property type="match status" value="1"/>
</dbReference>
<dbReference type="Pfam" id="PF23622">
    <property type="entry name" value="LRR_At1g61320_AtMIF1"/>
    <property type="match status" value="1"/>
</dbReference>
<evidence type="ECO:0008006" key="6">
    <source>
        <dbReference type="Google" id="ProtNLM"/>
    </source>
</evidence>
<proteinExistence type="predicted"/>
<name>A0A811RGP5_9POAL</name>
<dbReference type="PANTHER" id="PTHR31934">
    <property type="entry name" value="ALPHA/BETA-HYDROLASES SUPERFAMILY PROTEIN"/>
    <property type="match status" value="1"/>
</dbReference>
<comment type="caution">
    <text evidence="4">The sequence shown here is derived from an EMBL/GenBank/DDBJ whole genome shotgun (WGS) entry which is preliminary data.</text>
</comment>
<dbReference type="Proteomes" id="UP000604825">
    <property type="component" value="Unassembled WGS sequence"/>
</dbReference>
<dbReference type="InterPro" id="IPR055357">
    <property type="entry name" value="LRR_At1g61320_AtMIF1"/>
</dbReference>
<dbReference type="SUPFAM" id="SSF53474">
    <property type="entry name" value="alpha/beta-Hydrolases"/>
    <property type="match status" value="1"/>
</dbReference>
<dbReference type="PANTHER" id="PTHR31934:SF6">
    <property type="entry name" value="ALPHA_BETA-HYDROLASES SUPERFAMILY PROTEIN"/>
    <property type="match status" value="1"/>
</dbReference>
<dbReference type="SUPFAM" id="SSF52047">
    <property type="entry name" value="RNI-like"/>
    <property type="match status" value="1"/>
</dbReference>
<feature type="compositionally biased region" description="Polar residues" evidence="1">
    <location>
        <begin position="633"/>
        <end position="658"/>
    </location>
</feature>
<dbReference type="InterPro" id="IPR036047">
    <property type="entry name" value="F-box-like_dom_sf"/>
</dbReference>
<sequence>MERQPDRLRRRAQTTYGLVASRDNNKASPCQQEADSQGGEAQIPRLPEDIWCYIHSLMPMRSAARAACVSRAFLHSWRCHPNLTFSARTLRSNKKEYEDDDIARDFCSKVDQILKRHSGIGVKKLNIQMCEGYNGYLDSWLQVAVKSGIEELSLKIPMIAKYSFPCSLLSNGSGDSIRYVHFTGCSFRPTTELGCLRSLTKLHLYHVSFTWDELGCLLSNSFALEVLGIRYCDGIGCFKVPCTLQRLRYLEVLGCCKLEMIESKAPNIFSFDYKGKRIQLSLGETLQMKELRLSFSGAVHYVCVELPSSMPNLKVATISSRREINTPLLHSKYLHLKSLTIFLCAATFPPAYDYFSLVSFFDGCPSLETLVLDVSQYEMEHVSIFTDPSGLRKMQGQQHHKMKTVKILGFTSAKSLVELTCHIVESMTSLECLTLETYQSSSRCFEPADKSNKCSPLPIHVLKEAQRGLLAIRTYIEPKVPAMAERYTDEQANNFKCEMNLQAILKAIFSFCNLISQTATHFFSENVLAEHMGNYGIILETCCSKFASSFYIATQVIWRVSLDSISIKQQQMGHVDDSYSADRVEDSQLFLSVPALNQAASYLAQTASFLTQCLPVPGYVGLSEEGQELVTLPPTSASGRLSVQTSSVEPAGTNSSLGQADCGGSPSQENTGQMVPSHVFQNGASLFQGLVERARKTVRGSADDIGWLRRDQSLPTTEDGTARFLEILDSVRKNEHKLPDSVVYLLVPGLFSNHGPLYFVKTKAYFSKMGLACHIAKIHSESSVSKNAREIKEYIEEIYWGSRKRVLLLGHSKGGVDAAAALSLYWPQLKDKVAGLALAQSPYGGSPVASDILREGQLGDYVSLRKIMEILISKVLKGDLQALEDLTYERRKEFLRQHPLPQDVPIVSLHTEASITPSVLTALSHVAHLELPIAADGNSTRIPVVMPLSAAMAACSQLLVARYGEKSDGLVTRKDAEVPGSVVVRPERKLDHAWMVYSSLKEEPRDQADTSQVCEALLTLLVEVAQKRRHEMTMKDE</sequence>
<dbReference type="InterPro" id="IPR029058">
    <property type="entry name" value="AB_hydrolase_fold"/>
</dbReference>
<organism evidence="4 5">
    <name type="scientific">Miscanthus lutarioriparius</name>
    <dbReference type="NCBI Taxonomy" id="422564"/>
    <lineage>
        <taxon>Eukaryota</taxon>
        <taxon>Viridiplantae</taxon>
        <taxon>Streptophyta</taxon>
        <taxon>Embryophyta</taxon>
        <taxon>Tracheophyta</taxon>
        <taxon>Spermatophyta</taxon>
        <taxon>Magnoliopsida</taxon>
        <taxon>Liliopsida</taxon>
        <taxon>Poales</taxon>
        <taxon>Poaceae</taxon>
        <taxon>PACMAD clade</taxon>
        <taxon>Panicoideae</taxon>
        <taxon>Andropogonodae</taxon>
        <taxon>Andropogoneae</taxon>
        <taxon>Saccharinae</taxon>
        <taxon>Miscanthus</taxon>
    </lineage>
</organism>
<keyword evidence="5" id="KW-1185">Reference proteome</keyword>
<accession>A0A811RGP5</accession>
<protein>
    <recommendedName>
        <fullName evidence="6">F-box domain-containing protein</fullName>
    </recommendedName>
</protein>
<evidence type="ECO:0000313" key="4">
    <source>
        <dbReference type="EMBL" id="CAD6269055.1"/>
    </source>
</evidence>
<dbReference type="AlphaFoldDB" id="A0A811RGP5"/>
<feature type="domain" description="F-box" evidence="2">
    <location>
        <begin position="43"/>
        <end position="78"/>
    </location>
</feature>
<dbReference type="EMBL" id="CAJGYO010000014">
    <property type="protein sequence ID" value="CAD6269055.1"/>
    <property type="molecule type" value="Genomic_DNA"/>
</dbReference>
<feature type="domain" description="At1g61320/AtMIF1 LRR" evidence="3">
    <location>
        <begin position="113"/>
        <end position="484"/>
    </location>
</feature>
<dbReference type="InterPro" id="IPR032675">
    <property type="entry name" value="LRR_dom_sf"/>
</dbReference>
<dbReference type="Gene3D" id="3.80.10.10">
    <property type="entry name" value="Ribonuclease Inhibitor"/>
    <property type="match status" value="1"/>
</dbReference>
<evidence type="ECO:0000313" key="5">
    <source>
        <dbReference type="Proteomes" id="UP000604825"/>
    </source>
</evidence>
<gene>
    <name evidence="4" type="ORF">NCGR_LOCUS52360</name>
</gene>
<reference evidence="4" key="1">
    <citation type="submission" date="2020-10" db="EMBL/GenBank/DDBJ databases">
        <authorList>
            <person name="Han B."/>
            <person name="Lu T."/>
            <person name="Zhao Q."/>
            <person name="Huang X."/>
            <person name="Zhao Y."/>
        </authorList>
    </citation>
    <scope>NUCLEOTIDE SEQUENCE</scope>
</reference>
<dbReference type="SUPFAM" id="SSF81383">
    <property type="entry name" value="F-box domain"/>
    <property type="match status" value="1"/>
</dbReference>
<evidence type="ECO:0000259" key="3">
    <source>
        <dbReference type="Pfam" id="PF23622"/>
    </source>
</evidence>